<feature type="chain" id="PRO_5030167014" description="Lipoprotein" evidence="1">
    <location>
        <begin position="24"/>
        <end position="119"/>
    </location>
</feature>
<gene>
    <name evidence="2" type="ORF">OFBG_01231</name>
</gene>
<sequence length="119" mass="12342">MKKLVILLMLGFGVSACSLPVHSNGKTGSSMAENAESDCGTVVMLRPAEVREGFSRDLDCSQGNGKNTASGQACFQYTVLLDHGGSFMIAQPEVLSMVVGKRVCIVPGASGGSAVMITE</sequence>
<keyword evidence="3" id="KW-1185">Reference proteome</keyword>
<name>C3XAH7_OXAFO</name>
<evidence type="ECO:0008006" key="4">
    <source>
        <dbReference type="Google" id="ProtNLM"/>
    </source>
</evidence>
<reference evidence="2 3" key="1">
    <citation type="submission" date="2009-02" db="EMBL/GenBank/DDBJ databases">
        <title>The Genome Sequence of Oxalobacter formigenes OXCC13.</title>
        <authorList>
            <consortium name="The Broad Institute Genome Sequencing Platform"/>
            <person name="Ward D."/>
            <person name="Young S.K."/>
            <person name="Kodira C.D."/>
            <person name="Zeng Q."/>
            <person name="Koehrsen M."/>
            <person name="Alvarado L."/>
            <person name="Berlin A."/>
            <person name="Borenstein D."/>
            <person name="Chen Z."/>
            <person name="Engels R."/>
            <person name="Freedman E."/>
            <person name="Gellesch M."/>
            <person name="Goldberg J."/>
            <person name="Griggs A."/>
            <person name="Gujja S."/>
            <person name="Heiman D."/>
            <person name="Hepburn T."/>
            <person name="Howarth C."/>
            <person name="Jen D."/>
            <person name="Larson L."/>
            <person name="Lewis B."/>
            <person name="Mehta T."/>
            <person name="Park D."/>
            <person name="Pearson M."/>
            <person name="Roberts A."/>
            <person name="Saif S."/>
            <person name="Shea T."/>
            <person name="Shenoy N."/>
            <person name="Sisk P."/>
            <person name="Stolte C."/>
            <person name="Sykes S."/>
            <person name="Walk T."/>
            <person name="White J."/>
            <person name="Yandava C."/>
            <person name="Allison M.J."/>
            <person name="Lander E."/>
            <person name="Nusbaum C."/>
            <person name="Galagan J."/>
            <person name="Birren B."/>
        </authorList>
    </citation>
    <scope>NUCLEOTIDE SEQUENCE [LARGE SCALE GENOMIC DNA]</scope>
    <source>
        <strain evidence="2 3">OXCC13</strain>
    </source>
</reference>
<keyword evidence="1" id="KW-0732">Signal</keyword>
<dbReference type="RefSeq" id="WP_005881190.1">
    <property type="nucleotide sequence ID" value="NZ_CP019430.1"/>
</dbReference>
<organism evidence="2 3">
    <name type="scientific">Oxalobacter formigenes OXCC13</name>
    <dbReference type="NCBI Taxonomy" id="556269"/>
    <lineage>
        <taxon>Bacteria</taxon>
        <taxon>Pseudomonadati</taxon>
        <taxon>Pseudomonadota</taxon>
        <taxon>Betaproteobacteria</taxon>
        <taxon>Burkholderiales</taxon>
        <taxon>Oxalobacteraceae</taxon>
        <taxon>Oxalobacter</taxon>
    </lineage>
</organism>
<proteinExistence type="predicted"/>
<dbReference type="STRING" id="847.BRW83_0896"/>
<evidence type="ECO:0000313" key="2">
    <source>
        <dbReference type="EMBL" id="EEO30203.1"/>
    </source>
</evidence>
<dbReference type="PROSITE" id="PS51257">
    <property type="entry name" value="PROKAR_LIPOPROTEIN"/>
    <property type="match status" value="1"/>
</dbReference>
<evidence type="ECO:0000313" key="3">
    <source>
        <dbReference type="Proteomes" id="UP000005089"/>
    </source>
</evidence>
<dbReference type="AlphaFoldDB" id="C3XAH7"/>
<evidence type="ECO:0000256" key="1">
    <source>
        <dbReference type="SAM" id="SignalP"/>
    </source>
</evidence>
<dbReference type="Proteomes" id="UP000005089">
    <property type="component" value="Unassembled WGS sequence"/>
</dbReference>
<dbReference type="HOGENOM" id="CLU_2059044_0_0_4"/>
<protein>
    <recommendedName>
        <fullName evidence="4">Lipoprotein</fullName>
    </recommendedName>
</protein>
<accession>C3XAH7</accession>
<feature type="signal peptide" evidence="1">
    <location>
        <begin position="1"/>
        <end position="23"/>
    </location>
</feature>
<dbReference type="EMBL" id="GG658170">
    <property type="protein sequence ID" value="EEO30203.1"/>
    <property type="molecule type" value="Genomic_DNA"/>
</dbReference>
<dbReference type="GeneID" id="77134785"/>